<dbReference type="Proteomes" id="UP000649826">
    <property type="component" value="Unassembled WGS sequence"/>
</dbReference>
<feature type="region of interest" description="Disordered" evidence="1">
    <location>
        <begin position="165"/>
        <end position="184"/>
    </location>
</feature>
<gene>
    <name evidence="4" type="ORF">H8Z82_00215</name>
</gene>
<feature type="domain" description="RND related barrel-sandwich hybrid" evidence="3">
    <location>
        <begin position="75"/>
        <end position="254"/>
    </location>
</feature>
<evidence type="ECO:0000256" key="2">
    <source>
        <dbReference type="SAM" id="Phobius"/>
    </source>
</evidence>
<protein>
    <recommendedName>
        <fullName evidence="3">RND related barrel-sandwich hybrid domain-containing protein</fullName>
    </recommendedName>
</protein>
<proteinExistence type="predicted"/>
<evidence type="ECO:0000313" key="4">
    <source>
        <dbReference type="EMBL" id="MBC5778113.1"/>
    </source>
</evidence>
<dbReference type="RefSeq" id="WP_186993885.1">
    <property type="nucleotide sequence ID" value="NZ_JACOQG010000001.1"/>
</dbReference>
<organism evidence="4 5">
    <name type="scientific">Blautia difficilis</name>
    <dbReference type="NCBI Taxonomy" id="2763027"/>
    <lineage>
        <taxon>Bacteria</taxon>
        <taxon>Bacillati</taxon>
        <taxon>Bacillota</taxon>
        <taxon>Clostridia</taxon>
        <taxon>Lachnospirales</taxon>
        <taxon>Lachnospiraceae</taxon>
        <taxon>Blautia</taxon>
    </lineage>
</organism>
<feature type="transmembrane region" description="Helical" evidence="2">
    <location>
        <begin position="21"/>
        <end position="46"/>
    </location>
</feature>
<evidence type="ECO:0000259" key="3">
    <source>
        <dbReference type="Pfam" id="PF26018"/>
    </source>
</evidence>
<keyword evidence="2" id="KW-0472">Membrane</keyword>
<dbReference type="Pfam" id="PF26018">
    <property type="entry name" value="BSH_RND_rel"/>
    <property type="match status" value="1"/>
</dbReference>
<evidence type="ECO:0000313" key="5">
    <source>
        <dbReference type="Proteomes" id="UP000649826"/>
    </source>
</evidence>
<accession>A0ABR7IE06</accession>
<name>A0ABR7IE06_9FIRM</name>
<dbReference type="InterPro" id="IPR058709">
    <property type="entry name" value="BSH_RND-rel"/>
</dbReference>
<keyword evidence="5" id="KW-1185">Reference proteome</keyword>
<dbReference type="EMBL" id="JACOQG010000001">
    <property type="protein sequence ID" value="MBC5778113.1"/>
    <property type="molecule type" value="Genomic_DNA"/>
</dbReference>
<keyword evidence="2" id="KW-0812">Transmembrane</keyword>
<comment type="caution">
    <text evidence="4">The sequence shown here is derived from an EMBL/GenBank/DDBJ whole genome shotgun (WGS) entry which is preliminary data.</text>
</comment>
<reference evidence="4 5" key="1">
    <citation type="submission" date="2020-08" db="EMBL/GenBank/DDBJ databases">
        <title>Genome public.</title>
        <authorList>
            <person name="Liu C."/>
            <person name="Sun Q."/>
        </authorList>
    </citation>
    <scope>NUCLEOTIDE SEQUENCE [LARGE SCALE GENOMIC DNA]</scope>
    <source>
        <strain evidence="4 5">M29</strain>
    </source>
</reference>
<keyword evidence="2" id="KW-1133">Transmembrane helix</keyword>
<sequence length="493" mass="54923">MPDNHKKQKKAPGILARFSKIFGLNIGTIMFGVLFVYMAFSAILYLTTPHIESYQVTSGPLSRNETYTGLAVREESVCKASSSGYITYYAREGSKINANGAVYGISSTKSASSTSQLSQDELSSIRNDMMSFSKSFNSSKFNNTYSFKYDLKGNILQYAESAASTAPLTSDETDTDQDSSDNAADTVEQVTSYVGDESINKAESDGIILYSVDNYEGKTVDTVTAEDFDQNSYHETDLKTSDSVKSGDDIYTIITDERWSLLIPLSDKQAEKLKDRSAIRVKFLKDDMTQTGDFSIITIDGGKYGQIDFSKGLIRYASDRFLDIELVTNTVVGLKIPLSSIVTKDFYVIPDKMAATDPKTGNTGFIMEEKTKSGKNASVFKDVSIYAKIEDPVTDQTKESSETTYTYYVDKSAFKEGDAIVNQETGERYIIGETDTLEGVYCINKGYAVFRRIEVLDQNEEYAIVSRNTTYGLYRYDHIVKNADKVKEEDILY</sequence>
<evidence type="ECO:0000256" key="1">
    <source>
        <dbReference type="SAM" id="MobiDB-lite"/>
    </source>
</evidence>